<dbReference type="AlphaFoldDB" id="A9VB03"/>
<dbReference type="RefSeq" id="XP_001749875.1">
    <property type="nucleotide sequence ID" value="XM_001749823.1"/>
</dbReference>
<protein>
    <submittedName>
        <fullName evidence="1">Uncharacterized protein</fullName>
    </submittedName>
</protein>
<dbReference type="EMBL" id="CH991575">
    <property type="protein sequence ID" value="EDQ85254.1"/>
    <property type="molecule type" value="Genomic_DNA"/>
</dbReference>
<name>A9VB03_MONBE</name>
<organism evidence="1 2">
    <name type="scientific">Monosiga brevicollis</name>
    <name type="common">Choanoflagellate</name>
    <dbReference type="NCBI Taxonomy" id="81824"/>
    <lineage>
        <taxon>Eukaryota</taxon>
        <taxon>Choanoflagellata</taxon>
        <taxon>Craspedida</taxon>
        <taxon>Salpingoecidae</taxon>
        <taxon>Monosiga</taxon>
    </lineage>
</organism>
<dbReference type="Proteomes" id="UP000001357">
    <property type="component" value="Unassembled WGS sequence"/>
</dbReference>
<gene>
    <name evidence="1" type="ORF">MONBRDRAFT_38923</name>
</gene>
<dbReference type="KEGG" id="mbr:MONBRDRAFT_38923"/>
<dbReference type="InParanoid" id="A9VB03"/>
<proteinExistence type="predicted"/>
<evidence type="ECO:0000313" key="1">
    <source>
        <dbReference type="EMBL" id="EDQ85254.1"/>
    </source>
</evidence>
<dbReference type="GeneID" id="5895192"/>
<reference evidence="1 2" key="1">
    <citation type="journal article" date="2008" name="Nature">
        <title>The genome of the choanoflagellate Monosiga brevicollis and the origin of metazoans.</title>
        <authorList>
            <consortium name="JGI Sequencing"/>
            <person name="King N."/>
            <person name="Westbrook M.J."/>
            <person name="Young S.L."/>
            <person name="Kuo A."/>
            <person name="Abedin M."/>
            <person name="Chapman J."/>
            <person name="Fairclough S."/>
            <person name="Hellsten U."/>
            <person name="Isogai Y."/>
            <person name="Letunic I."/>
            <person name="Marr M."/>
            <person name="Pincus D."/>
            <person name="Putnam N."/>
            <person name="Rokas A."/>
            <person name="Wright K.J."/>
            <person name="Zuzow R."/>
            <person name="Dirks W."/>
            <person name="Good M."/>
            <person name="Goodstein D."/>
            <person name="Lemons D."/>
            <person name="Li W."/>
            <person name="Lyons J.B."/>
            <person name="Morris A."/>
            <person name="Nichols S."/>
            <person name="Richter D.J."/>
            <person name="Salamov A."/>
            <person name="Bork P."/>
            <person name="Lim W.A."/>
            <person name="Manning G."/>
            <person name="Miller W.T."/>
            <person name="McGinnis W."/>
            <person name="Shapiro H."/>
            <person name="Tjian R."/>
            <person name="Grigoriev I.V."/>
            <person name="Rokhsar D."/>
        </authorList>
    </citation>
    <scope>NUCLEOTIDE SEQUENCE [LARGE SCALE GENOMIC DNA]</scope>
    <source>
        <strain evidence="2">MX1 / ATCC 50154</strain>
    </source>
</reference>
<evidence type="ECO:0000313" key="2">
    <source>
        <dbReference type="Proteomes" id="UP000001357"/>
    </source>
</evidence>
<keyword evidence="2" id="KW-1185">Reference proteome</keyword>
<sequence>MAARAKRASKAWHKCEVTDSPVAAAAIEMCLEAFEDAREEEKEFGPSIISRFTVFYTNGVVARHDPEQGEPPKLNPVHLPYNKDELNEAFEFSGELEDCIKPLCYPTELEDAVLTSFVLTPLVREGESRLTRIDYDAISRAFNGTLHPAASIFIVEGTLFLPSNLILGTCIHLDLIVGVGDRLLPCVPGIQSMFQRLEESIELRQQCGMANGEVYLEEDHRREKASLQAAKELMSNHNFVSVAEIGVGINGEAHPDIAQATTFLRGYVGLTESGILTGVATDVILT</sequence>
<accession>A9VB03</accession>